<proteinExistence type="predicted"/>
<gene>
    <name evidence="1" type="ORF">HZA61_04605</name>
</gene>
<reference evidence="1" key="1">
    <citation type="submission" date="2020-07" db="EMBL/GenBank/DDBJ databases">
        <title>Huge and variable diversity of episymbiotic CPR bacteria and DPANN archaea in groundwater ecosystems.</title>
        <authorList>
            <person name="He C.Y."/>
            <person name="Keren R."/>
            <person name="Whittaker M."/>
            <person name="Farag I.F."/>
            <person name="Doudna J."/>
            <person name="Cate J.H.D."/>
            <person name="Banfield J.F."/>
        </authorList>
    </citation>
    <scope>NUCLEOTIDE SEQUENCE</scope>
    <source>
        <strain evidence="1">NC_groundwater_1813_Pr3_B-0.1um_71_17</strain>
    </source>
</reference>
<accession>A0A933SA37</accession>
<organism evidence="1 2">
    <name type="scientific">Eiseniibacteriota bacterium</name>
    <dbReference type="NCBI Taxonomy" id="2212470"/>
    <lineage>
        <taxon>Bacteria</taxon>
        <taxon>Candidatus Eiseniibacteriota</taxon>
    </lineage>
</organism>
<evidence type="ECO:0000313" key="2">
    <source>
        <dbReference type="Proteomes" id="UP000696931"/>
    </source>
</evidence>
<dbReference type="AlphaFoldDB" id="A0A933SA37"/>
<comment type="caution">
    <text evidence="1">The sequence shown here is derived from an EMBL/GenBank/DDBJ whole genome shotgun (WGS) entry which is preliminary data.</text>
</comment>
<dbReference type="EMBL" id="JACRIW010000033">
    <property type="protein sequence ID" value="MBI5168752.1"/>
    <property type="molecule type" value="Genomic_DNA"/>
</dbReference>
<name>A0A933SA37_UNCEI</name>
<sequence length="120" mass="12750">MKRSRTILMLAVAAAITAGCNGDVGKQLAGNELMRTQVFDALAANPQLAMQAIDRVVQGDTLRAQVVEHLLANDEIAKQVLVRIGTNPAALDMVVGIAAKDSTMRDHLVTLVKGIEMASK</sequence>
<evidence type="ECO:0000313" key="1">
    <source>
        <dbReference type="EMBL" id="MBI5168752.1"/>
    </source>
</evidence>
<dbReference type="PROSITE" id="PS51257">
    <property type="entry name" value="PROKAR_LIPOPROTEIN"/>
    <property type="match status" value="1"/>
</dbReference>
<dbReference type="Proteomes" id="UP000696931">
    <property type="component" value="Unassembled WGS sequence"/>
</dbReference>
<protein>
    <submittedName>
        <fullName evidence="1">Uncharacterized protein</fullName>
    </submittedName>
</protein>